<feature type="chain" id="PRO_5021721435" evidence="2">
    <location>
        <begin position="31"/>
        <end position="671"/>
    </location>
</feature>
<keyword evidence="4" id="KW-1185">Reference proteome</keyword>
<dbReference type="Proteomes" id="UP000318571">
    <property type="component" value="Chromosome 5"/>
</dbReference>
<evidence type="ECO:0000313" key="4">
    <source>
        <dbReference type="Proteomes" id="UP000318571"/>
    </source>
</evidence>
<protein>
    <submittedName>
        <fullName evidence="3">Uncharacterized protein</fullName>
    </submittedName>
</protein>
<dbReference type="EMBL" id="VCGU01000004">
    <property type="protein sequence ID" value="TRY77426.1"/>
    <property type="molecule type" value="Genomic_DNA"/>
</dbReference>
<reference evidence="3 4" key="1">
    <citation type="journal article" date="2018" name="Nat. Ecol. Evol.">
        <title>Genomic signatures of mitonuclear coevolution across populations of Tigriopus californicus.</title>
        <authorList>
            <person name="Barreto F.S."/>
            <person name="Watson E.T."/>
            <person name="Lima T.G."/>
            <person name="Willett C.S."/>
            <person name="Edmands S."/>
            <person name="Li W."/>
            <person name="Burton R.S."/>
        </authorList>
    </citation>
    <scope>NUCLEOTIDE SEQUENCE [LARGE SCALE GENOMIC DNA]</scope>
    <source>
        <strain evidence="3 4">San Diego</strain>
    </source>
</reference>
<sequence length="671" mass="75836">MFTRTPKYSQSLFNILPFFLLFIALGTSTSQLHTSSSNDDRIGANTKSPKDTTISTTKVHQHRSNYNIMMKALGPRSKVEPRAQRVREPMINMYDGYGGIKTFPTQSRFKTFQSIQVPSREAIQKALKGAPKSINFLQLDHLAGLLSRLGSVIRSFSLGREQIVDVILSRVKPGPLHDLISSYSAMKSGDFYSGLQGLGRTEIPFRKIHRALSASSILSEIEMATTIKAFVSAFLGLDLEPTLKPLFDVELSKFLTFSVVSPSTSNRLKSRQFIIGDWPSFVQEIETKKPSKPARMTNVNRISAILKRAQDLPNTTDESMVAIKREMALFNASTFPSGPEKGLTTHIRFILEWSFDYNLSSIQILDVLLSSLTPHLNPGVKRVTSDMIHLHVPLTIVVKYLLSLDILETKMRAFQELYDSYQPIDKGHRHLKVGEILDQVQERILMLMNEVLVRNLDPHIRTRLLNKLFWNKVVELYPELRGSLSFSIDSSMDSIQTKVLAFFSQVRTTPLSRNNGTLSIDKVHRSGPLRTTVPALNLGMIFDPNQDIPFLTDGQESAEEEYYYHSAKEDAMDSSYDSSEKHSLTALHKGIPLKSRSETLPSTVEPLELTKETLKIKTTGAEKEDESTLGMVTPNQTTFAYYEELYNDFVDESYDLLRDHLPTTDMEEYSN</sequence>
<evidence type="ECO:0000256" key="2">
    <source>
        <dbReference type="SAM" id="SignalP"/>
    </source>
</evidence>
<keyword evidence="2" id="KW-0732">Signal</keyword>
<dbReference type="AlphaFoldDB" id="A0A553PIB7"/>
<accession>A0A553PIB7</accession>
<comment type="caution">
    <text evidence="3">The sequence shown here is derived from an EMBL/GenBank/DDBJ whole genome shotgun (WGS) entry which is preliminary data.</text>
</comment>
<feature type="region of interest" description="Disordered" evidence="1">
    <location>
        <begin position="33"/>
        <end position="53"/>
    </location>
</feature>
<organism evidence="3 4">
    <name type="scientific">Tigriopus californicus</name>
    <name type="common">Marine copepod</name>
    <dbReference type="NCBI Taxonomy" id="6832"/>
    <lineage>
        <taxon>Eukaryota</taxon>
        <taxon>Metazoa</taxon>
        <taxon>Ecdysozoa</taxon>
        <taxon>Arthropoda</taxon>
        <taxon>Crustacea</taxon>
        <taxon>Multicrustacea</taxon>
        <taxon>Hexanauplia</taxon>
        <taxon>Copepoda</taxon>
        <taxon>Harpacticoida</taxon>
        <taxon>Harpacticidae</taxon>
        <taxon>Tigriopus</taxon>
    </lineage>
</organism>
<evidence type="ECO:0000313" key="3">
    <source>
        <dbReference type="EMBL" id="TRY77426.1"/>
    </source>
</evidence>
<gene>
    <name evidence="3" type="ORF">TCAL_13212</name>
</gene>
<evidence type="ECO:0000256" key="1">
    <source>
        <dbReference type="SAM" id="MobiDB-lite"/>
    </source>
</evidence>
<name>A0A553PIB7_TIGCA</name>
<feature type="signal peptide" evidence="2">
    <location>
        <begin position="1"/>
        <end position="30"/>
    </location>
</feature>
<proteinExistence type="predicted"/>